<dbReference type="InterPro" id="IPR050639">
    <property type="entry name" value="SSR_resolvase"/>
</dbReference>
<evidence type="ECO:0000256" key="3">
    <source>
        <dbReference type="ARBA" id="ARBA00023172"/>
    </source>
</evidence>
<evidence type="ECO:0000313" key="6">
    <source>
        <dbReference type="EMBL" id="NYE57219.1"/>
    </source>
</evidence>
<dbReference type="InterPro" id="IPR006118">
    <property type="entry name" value="Recombinase_CS"/>
</dbReference>
<keyword evidence="3" id="KW-0233">DNA recombination</keyword>
<evidence type="ECO:0000259" key="5">
    <source>
        <dbReference type="PROSITE" id="PS51736"/>
    </source>
</evidence>
<reference evidence="6 7" key="1">
    <citation type="submission" date="2020-07" db="EMBL/GenBank/DDBJ databases">
        <title>Genomic Encyclopedia of Type Strains, Phase III (KMG-III): the genomes of soil and plant-associated and newly described type strains.</title>
        <authorList>
            <person name="Whitman W."/>
        </authorList>
    </citation>
    <scope>NUCLEOTIDE SEQUENCE [LARGE SCALE GENOMIC DNA]</scope>
    <source>
        <strain evidence="6 7">DSM 11255</strain>
    </source>
</reference>
<protein>
    <submittedName>
        <fullName evidence="6">DNA invertase Pin-like site-specific DNA recombinase</fullName>
    </submittedName>
</protein>
<feature type="domain" description="Resolvase/invertase-type recombinase catalytic" evidence="5">
    <location>
        <begin position="2"/>
        <end position="66"/>
    </location>
</feature>
<feature type="non-terminal residue" evidence="6">
    <location>
        <position position="66"/>
    </location>
</feature>
<evidence type="ECO:0000256" key="2">
    <source>
        <dbReference type="ARBA" id="ARBA00023125"/>
    </source>
</evidence>
<keyword evidence="2" id="KW-0238">DNA-binding</keyword>
<keyword evidence="7" id="KW-1185">Reference proteome</keyword>
<evidence type="ECO:0000313" key="7">
    <source>
        <dbReference type="Proteomes" id="UP000604066"/>
    </source>
</evidence>
<dbReference type="Proteomes" id="UP000604066">
    <property type="component" value="Unassembled WGS sequence"/>
</dbReference>
<dbReference type="InterPro" id="IPR036162">
    <property type="entry name" value="Resolvase-like_N_sf"/>
</dbReference>
<sequence>MFAAIYARVSTEEQAKTGYSIQDQIAKCEELARELGATHFEHFIDDGYSGADPNRPALQRLLQEVA</sequence>
<dbReference type="PROSITE" id="PS51736">
    <property type="entry name" value="RECOMBINASES_3"/>
    <property type="match status" value="1"/>
</dbReference>
<dbReference type="InterPro" id="IPR006119">
    <property type="entry name" value="Resolv_N"/>
</dbReference>
<evidence type="ECO:0000256" key="1">
    <source>
        <dbReference type="ARBA" id="ARBA00022908"/>
    </source>
</evidence>
<dbReference type="RefSeq" id="WP_179393677.1">
    <property type="nucleotide sequence ID" value="NZ_JACCBS010000001.1"/>
</dbReference>
<proteinExistence type="predicted"/>
<dbReference type="Gene3D" id="3.40.50.1390">
    <property type="entry name" value="Resolvase, N-terminal catalytic domain"/>
    <property type="match status" value="1"/>
</dbReference>
<accession>A0ABX2R8H1</accession>
<dbReference type="PANTHER" id="PTHR30461">
    <property type="entry name" value="DNA-INVERTASE FROM LAMBDOID PROPHAGE"/>
    <property type="match status" value="1"/>
</dbReference>
<dbReference type="PROSITE" id="PS00397">
    <property type="entry name" value="RECOMBINASES_1"/>
    <property type="match status" value="1"/>
</dbReference>
<name>A0ABX2R8H1_9THEO</name>
<comment type="caution">
    <text evidence="6">The sequence shown here is derived from an EMBL/GenBank/DDBJ whole genome shotgun (WGS) entry which is preliminary data.</text>
</comment>
<dbReference type="CDD" id="cd00338">
    <property type="entry name" value="Ser_Recombinase"/>
    <property type="match status" value="1"/>
</dbReference>
<dbReference type="SUPFAM" id="SSF53041">
    <property type="entry name" value="Resolvase-like"/>
    <property type="match status" value="1"/>
</dbReference>
<gene>
    <name evidence="6" type="ORF">HDG70_000925</name>
</gene>
<feature type="active site" description="O-(5'-phospho-DNA)-serine intermediate" evidence="4">
    <location>
        <position position="10"/>
    </location>
</feature>
<dbReference type="PANTHER" id="PTHR30461:SF23">
    <property type="entry name" value="DNA RECOMBINASE-RELATED"/>
    <property type="match status" value="1"/>
</dbReference>
<dbReference type="EMBL" id="JACCBS010000001">
    <property type="protein sequence ID" value="NYE57219.1"/>
    <property type="molecule type" value="Genomic_DNA"/>
</dbReference>
<dbReference type="Pfam" id="PF00239">
    <property type="entry name" value="Resolvase"/>
    <property type="match status" value="1"/>
</dbReference>
<organism evidence="6 7">
    <name type="scientific">Carboxydothermus ferrireducens DSM 11255</name>
    <dbReference type="NCBI Taxonomy" id="1119529"/>
    <lineage>
        <taxon>Bacteria</taxon>
        <taxon>Bacillati</taxon>
        <taxon>Bacillota</taxon>
        <taxon>Clostridia</taxon>
        <taxon>Thermoanaerobacterales</taxon>
        <taxon>Thermoanaerobacteraceae</taxon>
        <taxon>Carboxydothermus</taxon>
    </lineage>
</organism>
<keyword evidence="1" id="KW-0229">DNA integration</keyword>
<evidence type="ECO:0000256" key="4">
    <source>
        <dbReference type="PROSITE-ProRule" id="PRU10137"/>
    </source>
</evidence>